<dbReference type="EMBL" id="JAQQWL010000004">
    <property type="protein sequence ID" value="KAK8076771.1"/>
    <property type="molecule type" value="Genomic_DNA"/>
</dbReference>
<keyword evidence="2" id="KW-1185">Reference proteome</keyword>
<evidence type="ECO:0000313" key="2">
    <source>
        <dbReference type="Proteomes" id="UP001480595"/>
    </source>
</evidence>
<protein>
    <submittedName>
        <fullName evidence="1">Uncharacterized protein</fullName>
    </submittedName>
</protein>
<dbReference type="GeneID" id="92088515"/>
<comment type="caution">
    <text evidence="1">The sequence shown here is derived from an EMBL/GenBank/DDBJ whole genome shotgun (WGS) entry which is preliminary data.</text>
</comment>
<organism evidence="1 2">
    <name type="scientific">Apiospora phragmitis</name>
    <dbReference type="NCBI Taxonomy" id="2905665"/>
    <lineage>
        <taxon>Eukaryota</taxon>
        <taxon>Fungi</taxon>
        <taxon>Dikarya</taxon>
        <taxon>Ascomycota</taxon>
        <taxon>Pezizomycotina</taxon>
        <taxon>Sordariomycetes</taxon>
        <taxon>Xylariomycetidae</taxon>
        <taxon>Amphisphaeriales</taxon>
        <taxon>Apiosporaceae</taxon>
        <taxon>Apiospora</taxon>
    </lineage>
</organism>
<reference evidence="1 2" key="1">
    <citation type="submission" date="2023-01" db="EMBL/GenBank/DDBJ databases">
        <title>Analysis of 21 Apiospora genomes using comparative genomics revels a genus with tremendous synthesis potential of carbohydrate active enzymes and secondary metabolites.</title>
        <authorList>
            <person name="Sorensen T."/>
        </authorList>
    </citation>
    <scope>NUCLEOTIDE SEQUENCE [LARGE SCALE GENOMIC DNA]</scope>
    <source>
        <strain evidence="1 2">CBS 135458</strain>
    </source>
</reference>
<sequence>MYAPILVARPPTCATSAARPTAAGPSSKKAMRLVDEHCKHQTMVGWVKLDDWAKSYGREVTGERICKTISSG</sequence>
<dbReference type="Proteomes" id="UP001480595">
    <property type="component" value="Unassembled WGS sequence"/>
</dbReference>
<proteinExistence type="predicted"/>
<name>A0ABR1VZT7_9PEZI</name>
<accession>A0ABR1VZT7</accession>
<dbReference type="RefSeq" id="XP_066719730.1">
    <property type="nucleotide sequence ID" value="XM_066855452.1"/>
</dbReference>
<evidence type="ECO:0000313" key="1">
    <source>
        <dbReference type="EMBL" id="KAK8076771.1"/>
    </source>
</evidence>
<gene>
    <name evidence="1" type="ORF">PG994_004043</name>
</gene>